<dbReference type="PANTHER" id="PTHR43777:SF1">
    <property type="entry name" value="MOLYBDENUM COFACTOR CYTIDYLYLTRANSFERASE"/>
    <property type="match status" value="1"/>
</dbReference>
<dbReference type="KEGG" id="suam:BOO69_09360"/>
<protein>
    <submittedName>
        <fullName evidence="3">4-diphosphocytidyl-2C-methyl-D-erythritol synthase</fullName>
    </submittedName>
</protein>
<evidence type="ECO:0000256" key="1">
    <source>
        <dbReference type="ARBA" id="ARBA00022842"/>
    </source>
</evidence>
<dbReference type="Proteomes" id="UP000181897">
    <property type="component" value="Chromosome"/>
</dbReference>
<keyword evidence="4" id="KW-1185">Reference proteome</keyword>
<accession>A0A1J0WGY8</accession>
<sequence>MDHAMPIIILAAGGATRMRGRDKLLEPVAGVPLLRRQALMARAAGQGPVVVALPPRPHLRYDVLEGLDVQLLPVADAAEGMNASLRAGILALPGTVRCAMVLLADLPELTAADLRRVADAVDLTDGNMIWRGATAQGAPGHPIVFRSDLFPALAALEGDSGGREVVSQQADRMVLVPLPGDRARLDLDTPEAWAAWRARNPDAVQD</sequence>
<dbReference type="SUPFAM" id="SSF53448">
    <property type="entry name" value="Nucleotide-diphospho-sugar transferases"/>
    <property type="match status" value="1"/>
</dbReference>
<evidence type="ECO:0000313" key="4">
    <source>
        <dbReference type="Proteomes" id="UP000181897"/>
    </source>
</evidence>
<evidence type="ECO:0000313" key="3">
    <source>
        <dbReference type="EMBL" id="APE43596.1"/>
    </source>
</evidence>
<dbReference type="GO" id="GO:0016779">
    <property type="term" value="F:nucleotidyltransferase activity"/>
    <property type="evidence" value="ECO:0007669"/>
    <property type="project" value="UniProtKB-ARBA"/>
</dbReference>
<feature type="domain" description="MobA-like NTP transferase" evidence="2">
    <location>
        <begin position="8"/>
        <end position="169"/>
    </location>
</feature>
<dbReference type="STRING" id="1917485.BOO69_09360"/>
<dbReference type="PANTHER" id="PTHR43777">
    <property type="entry name" value="MOLYBDENUM COFACTOR CYTIDYLYLTRANSFERASE"/>
    <property type="match status" value="1"/>
</dbReference>
<dbReference type="OrthoDB" id="9779263at2"/>
<keyword evidence="1" id="KW-0460">Magnesium</keyword>
<dbReference type="Gene3D" id="3.90.550.10">
    <property type="entry name" value="Spore Coat Polysaccharide Biosynthesis Protein SpsA, Chain A"/>
    <property type="match status" value="1"/>
</dbReference>
<dbReference type="AlphaFoldDB" id="A0A1J0WGY8"/>
<dbReference type="InterPro" id="IPR029044">
    <property type="entry name" value="Nucleotide-diphossugar_trans"/>
</dbReference>
<dbReference type="CDD" id="cd04182">
    <property type="entry name" value="GT_2_like_f"/>
    <property type="match status" value="1"/>
</dbReference>
<gene>
    <name evidence="3" type="ORF">BOO69_09360</name>
</gene>
<proteinExistence type="predicted"/>
<dbReference type="Pfam" id="PF12804">
    <property type="entry name" value="NTP_transf_3"/>
    <property type="match status" value="1"/>
</dbReference>
<dbReference type="InterPro" id="IPR025877">
    <property type="entry name" value="MobA-like_NTP_Trfase"/>
</dbReference>
<reference evidence="3 4" key="1">
    <citation type="submission" date="2016-11" db="EMBL/GenBank/DDBJ databases">
        <title>Complete genome sequence of Sulfitobacter sp. AM1-D1, a toxic bacteria associated with marine dinoflagellate Alexandrium minutum in East China Sea.</title>
        <authorList>
            <person name="Yang Q."/>
            <person name="Zhang X."/>
            <person name="Tian X."/>
        </authorList>
    </citation>
    <scope>NUCLEOTIDE SEQUENCE [LARGE SCALE GENOMIC DNA]</scope>
    <source>
        <strain evidence="3 4">AM1-D1</strain>
    </source>
</reference>
<dbReference type="EMBL" id="CP018076">
    <property type="protein sequence ID" value="APE43596.1"/>
    <property type="molecule type" value="Genomic_DNA"/>
</dbReference>
<organism evidence="3 4">
    <name type="scientific">Sulfitobacter alexandrii</name>
    <dbReference type="NCBI Taxonomy" id="1917485"/>
    <lineage>
        <taxon>Bacteria</taxon>
        <taxon>Pseudomonadati</taxon>
        <taxon>Pseudomonadota</taxon>
        <taxon>Alphaproteobacteria</taxon>
        <taxon>Rhodobacterales</taxon>
        <taxon>Roseobacteraceae</taxon>
        <taxon>Sulfitobacter</taxon>
    </lineage>
</organism>
<name>A0A1J0WGY8_9RHOB</name>
<evidence type="ECO:0000259" key="2">
    <source>
        <dbReference type="Pfam" id="PF12804"/>
    </source>
</evidence>